<feature type="region of interest" description="Disordered" evidence="1">
    <location>
        <begin position="529"/>
        <end position="553"/>
    </location>
</feature>
<feature type="domain" description="CxC2-like cysteine cluster KDZ transposase-associated" evidence="2">
    <location>
        <begin position="241"/>
        <end position="294"/>
    </location>
</feature>
<keyword evidence="4" id="KW-1185">Reference proteome</keyword>
<sequence length="1052" mass="119978">MSSRRKAKKAKVREFSPEPDPPSGTEEGPLDPHHVETQRIKVLPGGGFRVSNPVTVAPVVLPPDPLPEPVADVGGAGLSDAQDFRWNDILSYGTEEDYFGYLLEIGQTPQKIAESSDKEEQAGDRAIHEWVPHIDIYLDTIIGLEGCNDQRSDRCTSCGDSAPAFYQCITCDDTDLKCAACLVQGHARNPLHRIRSWNGSFFVKATLKGLGLRIQLGHRTGEACQVPLKTFNDDFVIVDYDQLLERRLYPATATNPKTAATFRALEVFELLQYEAKVSVFEFYQTIVRLTDNTGLNEPKNRYTSMLRMAHEWRHLRLLKRSGRGHDPSRSAQNAHEGECALLCPACPHPDINMPVGWEDDPDEKHLNLAMDACFRLKRKDTSSDKADPGLSHGFAYFVEEKKFKEYLVQHSDEGYAATGVATVECARHNMKRPLGVGDLQRGERYCNIDYLLRQSLGDTKLKSFLLSYDICCQWSQNLFKRIQGDQPDCRLLDPQAKCRFVVPKFHLPAHIQACRTQYAFMHTPGAGLGDGEAPERGWGDSNPLATSTREMGPGSRRDTLDYNFGDYNWKKTTRLDKYLLRRMTAVTHDAPEQVIAYQELEEIIDEKLLAEWRVAVDAWERDPRKANPFELKVVTPTQAAIRREIAEEQARKIQEGKDHWAGQSTTPLAMLTKGFEIEKAQRELKKLSDEIWAHSQDRALLRFRLKSDALILKIEDHYQTIESFIPSTVQLRKSHVPATTVAPYELPLWLPSEIGSLAPFDLELGRLEFKLREAQAHEALGKLRRALQRRATQYDVKDRWARGQGMNTRSLASISSLQAEVDESAEEYRKAHRALISLSSVLTEPVNSSLLPLDKQDVRSMPVESAVDDLQKTVNLTRRLRQLDEDDIREIDEPEVGKGNTRRTVSWIWRQGEISAGTDPYTVDLNRVEWAKSRARARRYNEEIDLLREEMARTLRFLLWKCDWWKQKAGGHDRRGLSEGVVKGMTAYALRQAALFQQLHNSFEETWQPVQGMIEESRRRMHNSVLFYQWKQTGAEKQQEGKGMKRLRATEK</sequence>
<dbReference type="EMBL" id="JANBPK010001602">
    <property type="protein sequence ID" value="KAJ2921444.1"/>
    <property type="molecule type" value="Genomic_DNA"/>
</dbReference>
<feature type="non-terminal residue" evidence="3">
    <location>
        <position position="1052"/>
    </location>
</feature>
<evidence type="ECO:0000313" key="3">
    <source>
        <dbReference type="EMBL" id="KAJ2921444.1"/>
    </source>
</evidence>
<dbReference type="AlphaFoldDB" id="A0A9W8MAF4"/>
<dbReference type="InterPro" id="IPR040521">
    <property type="entry name" value="KDZ"/>
</dbReference>
<dbReference type="Pfam" id="PF18803">
    <property type="entry name" value="CxC2"/>
    <property type="match status" value="1"/>
</dbReference>
<feature type="region of interest" description="Disordered" evidence="1">
    <location>
        <begin position="1"/>
        <end position="35"/>
    </location>
</feature>
<evidence type="ECO:0000256" key="1">
    <source>
        <dbReference type="SAM" id="MobiDB-lite"/>
    </source>
</evidence>
<dbReference type="Proteomes" id="UP001140091">
    <property type="component" value="Unassembled WGS sequence"/>
</dbReference>
<evidence type="ECO:0000259" key="2">
    <source>
        <dbReference type="Pfam" id="PF18803"/>
    </source>
</evidence>
<organism evidence="3 4">
    <name type="scientific">Candolleomyces eurysporus</name>
    <dbReference type="NCBI Taxonomy" id="2828524"/>
    <lineage>
        <taxon>Eukaryota</taxon>
        <taxon>Fungi</taxon>
        <taxon>Dikarya</taxon>
        <taxon>Basidiomycota</taxon>
        <taxon>Agaricomycotina</taxon>
        <taxon>Agaricomycetes</taxon>
        <taxon>Agaricomycetidae</taxon>
        <taxon>Agaricales</taxon>
        <taxon>Agaricineae</taxon>
        <taxon>Psathyrellaceae</taxon>
        <taxon>Candolleomyces</taxon>
    </lineage>
</organism>
<name>A0A9W8MAF4_9AGAR</name>
<feature type="compositionally biased region" description="Basic residues" evidence="1">
    <location>
        <begin position="1"/>
        <end position="11"/>
    </location>
</feature>
<evidence type="ECO:0000313" key="4">
    <source>
        <dbReference type="Proteomes" id="UP001140091"/>
    </source>
</evidence>
<dbReference type="PANTHER" id="PTHR33096">
    <property type="entry name" value="CXC2 DOMAIN-CONTAINING PROTEIN"/>
    <property type="match status" value="1"/>
</dbReference>
<reference evidence="3" key="1">
    <citation type="submission" date="2022-06" db="EMBL/GenBank/DDBJ databases">
        <title>Genome Sequence of Candolleomyces eurysporus.</title>
        <authorList>
            <person name="Buettner E."/>
        </authorList>
    </citation>
    <scope>NUCLEOTIDE SEQUENCE</scope>
    <source>
        <strain evidence="3">VTCC 930004</strain>
    </source>
</reference>
<dbReference type="InterPro" id="IPR041457">
    <property type="entry name" value="CxC2_KDZ-assoc"/>
</dbReference>
<accession>A0A9W8MAF4</accession>
<dbReference type="PANTHER" id="PTHR33096:SF1">
    <property type="entry name" value="CXC1-LIKE CYSTEINE CLUSTER ASSOCIATED WITH KDZ TRANSPOSASES DOMAIN-CONTAINING PROTEIN"/>
    <property type="match status" value="1"/>
</dbReference>
<protein>
    <recommendedName>
        <fullName evidence="2">CxC2-like cysteine cluster KDZ transposase-associated domain-containing protein</fullName>
    </recommendedName>
</protein>
<gene>
    <name evidence="3" type="ORF">H1R20_g15648</name>
</gene>
<comment type="caution">
    <text evidence="3">The sequence shown here is derived from an EMBL/GenBank/DDBJ whole genome shotgun (WGS) entry which is preliminary data.</text>
</comment>
<proteinExistence type="predicted"/>
<dbReference type="Pfam" id="PF18758">
    <property type="entry name" value="KDZ"/>
    <property type="match status" value="1"/>
</dbReference>
<dbReference type="OrthoDB" id="3257768at2759"/>